<dbReference type="FunFam" id="2.40.70.10:FF:000013">
    <property type="entry name" value="Aspartyl protease AED1"/>
    <property type="match status" value="1"/>
</dbReference>
<dbReference type="ExpressionAtlas" id="A0A3L6DHN6">
    <property type="expression patterns" value="baseline and differential"/>
</dbReference>
<dbReference type="Gene3D" id="2.40.70.10">
    <property type="entry name" value="Acid Proteases"/>
    <property type="match status" value="2"/>
</dbReference>
<evidence type="ECO:0000259" key="9">
    <source>
        <dbReference type="PROSITE" id="PS51767"/>
    </source>
</evidence>
<evidence type="ECO:0000313" key="10">
    <source>
        <dbReference type="EMBL" id="PWZ07001.1"/>
    </source>
</evidence>
<dbReference type="SUPFAM" id="SSF50630">
    <property type="entry name" value="Acid proteases"/>
    <property type="match status" value="1"/>
</dbReference>
<dbReference type="InterPro" id="IPR033121">
    <property type="entry name" value="PEPTIDASE_A1"/>
</dbReference>
<dbReference type="Pfam" id="PF14543">
    <property type="entry name" value="TAXi_N"/>
    <property type="match status" value="1"/>
</dbReference>
<dbReference type="Pfam" id="PF14541">
    <property type="entry name" value="TAXi_C"/>
    <property type="match status" value="1"/>
</dbReference>
<dbReference type="PRINTS" id="PR00792">
    <property type="entry name" value="PEPSIN"/>
</dbReference>
<dbReference type="GO" id="GO:0004190">
    <property type="term" value="F:aspartic-type endopeptidase activity"/>
    <property type="evidence" value="ECO:0007669"/>
    <property type="project" value="UniProtKB-KW"/>
</dbReference>
<evidence type="ECO:0000313" key="11">
    <source>
        <dbReference type="Proteomes" id="UP000251960"/>
    </source>
</evidence>
<dbReference type="PANTHER" id="PTHR13683:SF669">
    <property type="entry name" value="ASPARTYL PROTEASE AED1"/>
    <property type="match status" value="1"/>
</dbReference>
<evidence type="ECO:0000256" key="1">
    <source>
        <dbReference type="ARBA" id="ARBA00007447"/>
    </source>
</evidence>
<dbReference type="EMBL" id="NCVQ01000010">
    <property type="protein sequence ID" value="PWZ07001.1"/>
    <property type="molecule type" value="Genomic_DNA"/>
</dbReference>
<feature type="domain" description="Peptidase A1" evidence="9">
    <location>
        <begin position="130"/>
        <end position="462"/>
    </location>
</feature>
<dbReference type="InterPro" id="IPR021109">
    <property type="entry name" value="Peptidase_aspartic_dom_sf"/>
</dbReference>
<dbReference type="InterPro" id="IPR001461">
    <property type="entry name" value="Aspartic_peptidase_A1"/>
</dbReference>
<evidence type="ECO:0000256" key="8">
    <source>
        <dbReference type="SAM" id="SignalP"/>
    </source>
</evidence>
<accession>A0A3L6DHN6</accession>
<evidence type="ECO:0000256" key="7">
    <source>
        <dbReference type="PIRSR" id="PIRSR601461-1"/>
    </source>
</evidence>
<comment type="caution">
    <text evidence="10">The sequence shown here is derived from an EMBL/GenBank/DDBJ whole genome shotgun (WGS) entry which is preliminary data.</text>
</comment>
<evidence type="ECO:0000256" key="2">
    <source>
        <dbReference type="ARBA" id="ARBA00022670"/>
    </source>
</evidence>
<gene>
    <name evidence="10" type="primary">At5g10770_7</name>
    <name evidence="10" type="ORF">Zm00014a_044610</name>
</gene>
<dbReference type="GO" id="GO:0006508">
    <property type="term" value="P:proteolysis"/>
    <property type="evidence" value="ECO:0007669"/>
    <property type="project" value="UniProtKB-KW"/>
</dbReference>
<keyword evidence="5" id="KW-0378">Hydrolase</keyword>
<evidence type="ECO:0000256" key="6">
    <source>
        <dbReference type="ARBA" id="ARBA00023157"/>
    </source>
</evidence>
<keyword evidence="6" id="KW-1015">Disulfide bond</keyword>
<evidence type="ECO:0000256" key="5">
    <source>
        <dbReference type="ARBA" id="ARBA00022801"/>
    </source>
</evidence>
<dbReference type="PROSITE" id="PS51767">
    <property type="entry name" value="PEPTIDASE_A1"/>
    <property type="match status" value="1"/>
</dbReference>
<proteinExistence type="inferred from homology"/>
<feature type="active site" evidence="7">
    <location>
        <position position="148"/>
    </location>
</feature>
<comment type="similarity">
    <text evidence="1">Belongs to the peptidase A1 family.</text>
</comment>
<feature type="chain" id="PRO_5018335594" evidence="8">
    <location>
        <begin position="26"/>
        <end position="466"/>
    </location>
</feature>
<dbReference type="InterPro" id="IPR032799">
    <property type="entry name" value="TAXi_C"/>
</dbReference>
<feature type="active site" evidence="7">
    <location>
        <position position="350"/>
    </location>
</feature>
<dbReference type="Proteomes" id="UP000251960">
    <property type="component" value="Chromosome 9"/>
</dbReference>
<name>A0A3L6DHN6_MAIZE</name>
<reference evidence="10 11" key="1">
    <citation type="journal article" date="2018" name="Nat. Genet.">
        <title>Extensive intraspecific gene order and gene structural variations between Mo17 and other maize genomes.</title>
        <authorList>
            <person name="Sun S."/>
            <person name="Zhou Y."/>
            <person name="Chen J."/>
            <person name="Shi J."/>
            <person name="Zhao H."/>
            <person name="Zhao H."/>
            <person name="Song W."/>
            <person name="Zhang M."/>
            <person name="Cui Y."/>
            <person name="Dong X."/>
            <person name="Liu H."/>
            <person name="Ma X."/>
            <person name="Jiao Y."/>
            <person name="Wang B."/>
            <person name="Wei X."/>
            <person name="Stein J.C."/>
            <person name="Glaubitz J.C."/>
            <person name="Lu F."/>
            <person name="Yu G."/>
            <person name="Liang C."/>
            <person name="Fengler K."/>
            <person name="Li B."/>
            <person name="Rafalski A."/>
            <person name="Schnable P.S."/>
            <person name="Ware D.H."/>
            <person name="Buckler E.S."/>
            <person name="Lai J."/>
        </authorList>
    </citation>
    <scope>NUCLEOTIDE SEQUENCE [LARGE SCALE GENOMIC DNA]</scope>
    <source>
        <strain evidence="11">cv. Missouri 17</strain>
        <tissue evidence="10">Seedling</tissue>
    </source>
</reference>
<keyword evidence="3 8" id="KW-0732">Signal</keyword>
<dbReference type="InterPro" id="IPR032861">
    <property type="entry name" value="TAXi_N"/>
</dbReference>
<evidence type="ECO:0000256" key="4">
    <source>
        <dbReference type="ARBA" id="ARBA00022750"/>
    </source>
</evidence>
<keyword evidence="2 10" id="KW-0645">Protease</keyword>
<sequence length="466" mass="48279">MASSSSALLALPVLVLSIAFSIVHGTADDAQRYMVVQSSSLEPSEVCSGHKVTSSKNGATVPLVHRHGPCSPVMSKEKPSHAETLGRDQLRAANIHAKLSSPRNSSAKELQQSGVTIPTSSGYSLGTPEYVITVSLGTPAVTQVMSIDTGSDVSWVQCAPCAAQSCSSQKDKLFDPAKSATYSAFSCSSAQCAQLGGEGNGCLNSQCQYIVKYVDHSNTTGTYGSDTLGLTTSDAVKNFQFGCSHRANGFVGQLDGLMGLGGDTESLVSQTAATYGKAFSYCIPPPSSSAGGFLTLGAAAGGTSSSRYSRTPLVKFNVPTFYGVFLQAITVAGTKLNVPASVFSGASVVDSGTVITQLPPTAYQALRTAFKKEMKAYPSAAPVGILDTCFDFSGTKTVRVPVVTLTFSRGAVMDLDVSGIFYAGCLAFTATAQDGDTGILGNVQQRTFEMLFDVGGSTLGFRPGAC</sequence>
<protein>
    <submittedName>
        <fullName evidence="10">Aspartyl protease family protein</fullName>
    </submittedName>
</protein>
<organism evidence="10 11">
    <name type="scientific">Zea mays</name>
    <name type="common">Maize</name>
    <dbReference type="NCBI Taxonomy" id="4577"/>
    <lineage>
        <taxon>Eukaryota</taxon>
        <taxon>Viridiplantae</taxon>
        <taxon>Streptophyta</taxon>
        <taxon>Embryophyta</taxon>
        <taxon>Tracheophyta</taxon>
        <taxon>Spermatophyta</taxon>
        <taxon>Magnoliopsida</taxon>
        <taxon>Liliopsida</taxon>
        <taxon>Poales</taxon>
        <taxon>Poaceae</taxon>
        <taxon>PACMAD clade</taxon>
        <taxon>Panicoideae</taxon>
        <taxon>Andropogonodae</taxon>
        <taxon>Andropogoneae</taxon>
        <taxon>Tripsacinae</taxon>
        <taxon>Zea</taxon>
    </lineage>
</organism>
<dbReference type="PANTHER" id="PTHR13683">
    <property type="entry name" value="ASPARTYL PROTEASES"/>
    <property type="match status" value="1"/>
</dbReference>
<evidence type="ECO:0000256" key="3">
    <source>
        <dbReference type="ARBA" id="ARBA00022729"/>
    </source>
</evidence>
<dbReference type="AlphaFoldDB" id="A0A3L6DHN6"/>
<keyword evidence="4" id="KW-0064">Aspartyl protease</keyword>
<dbReference type="FunFam" id="2.40.70.10:FF:000021">
    <property type="entry name" value="Aspartyl protease AED1"/>
    <property type="match status" value="1"/>
</dbReference>
<feature type="signal peptide" evidence="8">
    <location>
        <begin position="1"/>
        <end position="25"/>
    </location>
</feature>